<dbReference type="PANTHER" id="PTHR43133:SF8">
    <property type="entry name" value="RNA POLYMERASE SIGMA FACTOR HI_1459-RELATED"/>
    <property type="match status" value="1"/>
</dbReference>
<comment type="caution">
    <text evidence="7">The sequence shown here is derived from an EMBL/GenBank/DDBJ whole genome shotgun (WGS) entry which is preliminary data.</text>
</comment>
<evidence type="ECO:0000256" key="4">
    <source>
        <dbReference type="ARBA" id="ARBA00023125"/>
    </source>
</evidence>
<organism evidence="7 8">
    <name type="scientific">Blastopirellula marina DSM 3645</name>
    <dbReference type="NCBI Taxonomy" id="314230"/>
    <lineage>
        <taxon>Bacteria</taxon>
        <taxon>Pseudomonadati</taxon>
        <taxon>Planctomycetota</taxon>
        <taxon>Planctomycetia</taxon>
        <taxon>Pirellulales</taxon>
        <taxon>Pirellulaceae</taxon>
        <taxon>Blastopirellula</taxon>
    </lineage>
</organism>
<comment type="similarity">
    <text evidence="1">Belongs to the sigma-70 factor family. ECF subfamily.</text>
</comment>
<dbReference type="Gene3D" id="1.10.1740.10">
    <property type="match status" value="1"/>
</dbReference>
<dbReference type="STRING" id="314230.DSM3645_00780"/>
<dbReference type="Pfam" id="PF04542">
    <property type="entry name" value="Sigma70_r2"/>
    <property type="match status" value="1"/>
</dbReference>
<dbReference type="InterPro" id="IPR007627">
    <property type="entry name" value="RNA_pol_sigma70_r2"/>
</dbReference>
<evidence type="ECO:0000256" key="1">
    <source>
        <dbReference type="ARBA" id="ARBA00010641"/>
    </source>
</evidence>
<dbReference type="GO" id="GO:0006352">
    <property type="term" value="P:DNA-templated transcription initiation"/>
    <property type="evidence" value="ECO:0007669"/>
    <property type="project" value="InterPro"/>
</dbReference>
<gene>
    <name evidence="7" type="ORF">DSM3645_00780</name>
</gene>
<dbReference type="NCBIfam" id="TIGR02937">
    <property type="entry name" value="sigma70-ECF"/>
    <property type="match status" value="1"/>
</dbReference>
<protein>
    <submittedName>
        <fullName evidence="7">Probable extracytoplasmic function alternative sigma factor</fullName>
    </submittedName>
</protein>
<keyword evidence="3" id="KW-0731">Sigma factor</keyword>
<dbReference type="InterPro" id="IPR039425">
    <property type="entry name" value="RNA_pol_sigma-70-like"/>
</dbReference>
<proteinExistence type="inferred from homology"/>
<dbReference type="OrthoDB" id="255903at2"/>
<dbReference type="InterPro" id="IPR014284">
    <property type="entry name" value="RNA_pol_sigma-70_dom"/>
</dbReference>
<dbReference type="AlphaFoldDB" id="A3ZMN1"/>
<dbReference type="EMBL" id="AANZ01000002">
    <property type="protein sequence ID" value="EAQ82204.1"/>
    <property type="molecule type" value="Genomic_DNA"/>
</dbReference>
<dbReference type="HOGENOM" id="CLU_047691_14_0_0"/>
<evidence type="ECO:0000256" key="3">
    <source>
        <dbReference type="ARBA" id="ARBA00023082"/>
    </source>
</evidence>
<dbReference type="Proteomes" id="UP000004358">
    <property type="component" value="Unassembled WGS sequence"/>
</dbReference>
<keyword evidence="4" id="KW-0238">DNA-binding</keyword>
<evidence type="ECO:0000313" key="7">
    <source>
        <dbReference type="EMBL" id="EAQ82204.1"/>
    </source>
</evidence>
<dbReference type="GO" id="GO:0016987">
    <property type="term" value="F:sigma factor activity"/>
    <property type="evidence" value="ECO:0007669"/>
    <property type="project" value="UniProtKB-KW"/>
</dbReference>
<sequence>MPPHPDTRETLIRRLPQADDVEAWDAFVEIYEPLLFRLARSKGFQQADAEDFVQEVLTAVAKAVGRWVETEDRGTFRAWLFRIAQNLAINFMTRPKHQRLGSGDSQIAGLLAQHPDPHGESTQLFSLEYRRELFRWAAEQVRLKVSERQWRLFWMTSIDNQPIAQVAAEFGLSVGSVYIARSRITKRIRETIQTLEEQAR</sequence>
<evidence type="ECO:0000313" key="8">
    <source>
        <dbReference type="Proteomes" id="UP000004358"/>
    </source>
</evidence>
<evidence type="ECO:0000256" key="2">
    <source>
        <dbReference type="ARBA" id="ARBA00023015"/>
    </source>
</evidence>
<dbReference type="SUPFAM" id="SSF88946">
    <property type="entry name" value="Sigma2 domain of RNA polymerase sigma factors"/>
    <property type="match status" value="1"/>
</dbReference>
<dbReference type="InterPro" id="IPR013325">
    <property type="entry name" value="RNA_pol_sigma_r2"/>
</dbReference>
<name>A3ZMN1_9BACT</name>
<keyword evidence="5" id="KW-0804">Transcription</keyword>
<reference evidence="7 8" key="1">
    <citation type="submission" date="2006-02" db="EMBL/GenBank/DDBJ databases">
        <authorList>
            <person name="Amann R."/>
            <person name="Ferriera S."/>
            <person name="Johnson J."/>
            <person name="Kravitz S."/>
            <person name="Halpern A."/>
            <person name="Remington K."/>
            <person name="Beeson K."/>
            <person name="Tran B."/>
            <person name="Rogers Y.-H."/>
            <person name="Friedman R."/>
            <person name="Venter J.C."/>
        </authorList>
    </citation>
    <scope>NUCLEOTIDE SEQUENCE [LARGE SCALE GENOMIC DNA]</scope>
    <source>
        <strain evidence="7 8">DSM 3645</strain>
    </source>
</reference>
<dbReference type="SUPFAM" id="SSF88659">
    <property type="entry name" value="Sigma3 and sigma4 domains of RNA polymerase sigma factors"/>
    <property type="match status" value="1"/>
</dbReference>
<dbReference type="InterPro" id="IPR013324">
    <property type="entry name" value="RNA_pol_sigma_r3/r4-like"/>
</dbReference>
<evidence type="ECO:0000259" key="6">
    <source>
        <dbReference type="Pfam" id="PF04542"/>
    </source>
</evidence>
<dbReference type="PANTHER" id="PTHR43133">
    <property type="entry name" value="RNA POLYMERASE ECF-TYPE SIGMA FACTO"/>
    <property type="match status" value="1"/>
</dbReference>
<evidence type="ECO:0000256" key="5">
    <source>
        <dbReference type="ARBA" id="ARBA00023163"/>
    </source>
</evidence>
<dbReference type="GO" id="GO:0003677">
    <property type="term" value="F:DNA binding"/>
    <property type="evidence" value="ECO:0007669"/>
    <property type="project" value="UniProtKB-KW"/>
</dbReference>
<keyword evidence="2" id="KW-0805">Transcription regulation</keyword>
<dbReference type="RefSeq" id="WP_002650046.1">
    <property type="nucleotide sequence ID" value="NZ_AANZ01000002.1"/>
</dbReference>
<feature type="domain" description="RNA polymerase sigma-70 region 2" evidence="6">
    <location>
        <begin position="28"/>
        <end position="94"/>
    </location>
</feature>
<accession>A3ZMN1</accession>